<evidence type="ECO:0000313" key="3">
    <source>
        <dbReference type="EMBL" id="CAL8140342.1"/>
    </source>
</evidence>
<dbReference type="SUPFAM" id="SSF69065">
    <property type="entry name" value="RNase III domain-like"/>
    <property type="match status" value="1"/>
</dbReference>
<dbReference type="SMART" id="SM00535">
    <property type="entry name" value="RIBOc"/>
    <property type="match status" value="1"/>
</dbReference>
<protein>
    <recommendedName>
        <fullName evidence="2">RNase III domain-containing protein</fullName>
    </recommendedName>
</protein>
<dbReference type="PROSITE" id="PS50142">
    <property type="entry name" value="RNASE_3_2"/>
    <property type="match status" value="1"/>
</dbReference>
<reference evidence="3 4" key="1">
    <citation type="submission" date="2024-08" db="EMBL/GenBank/DDBJ databases">
        <authorList>
            <person name="Cucini C."/>
            <person name="Frati F."/>
        </authorList>
    </citation>
    <scope>NUCLEOTIDE SEQUENCE [LARGE SCALE GENOMIC DNA]</scope>
</reference>
<proteinExistence type="predicted"/>
<organism evidence="3 4">
    <name type="scientific">Orchesella dallaii</name>
    <dbReference type="NCBI Taxonomy" id="48710"/>
    <lineage>
        <taxon>Eukaryota</taxon>
        <taxon>Metazoa</taxon>
        <taxon>Ecdysozoa</taxon>
        <taxon>Arthropoda</taxon>
        <taxon>Hexapoda</taxon>
        <taxon>Collembola</taxon>
        <taxon>Entomobryomorpha</taxon>
        <taxon>Entomobryoidea</taxon>
        <taxon>Orchesellidae</taxon>
        <taxon>Orchesellinae</taxon>
        <taxon>Orchesella</taxon>
    </lineage>
</organism>
<gene>
    <name evidence="3" type="ORF">ODALV1_LOCUS28249</name>
</gene>
<dbReference type="CDD" id="cd00593">
    <property type="entry name" value="RIBOc"/>
    <property type="match status" value="1"/>
</dbReference>
<dbReference type="Gene3D" id="1.10.1520.10">
    <property type="entry name" value="Ribonuclease III domain"/>
    <property type="match status" value="1"/>
</dbReference>
<dbReference type="InterPro" id="IPR036389">
    <property type="entry name" value="RNase_III_sf"/>
</dbReference>
<keyword evidence="1" id="KW-0472">Membrane</keyword>
<feature type="transmembrane region" description="Helical" evidence="1">
    <location>
        <begin position="314"/>
        <end position="331"/>
    </location>
</feature>
<evidence type="ECO:0000256" key="1">
    <source>
        <dbReference type="SAM" id="Phobius"/>
    </source>
</evidence>
<name>A0ABP1S0Q0_9HEXA</name>
<accession>A0ABP1S0Q0</accession>
<keyword evidence="4" id="KW-1185">Reference proteome</keyword>
<feature type="domain" description="RNase III" evidence="2">
    <location>
        <begin position="84"/>
        <end position="214"/>
    </location>
</feature>
<dbReference type="Proteomes" id="UP001642540">
    <property type="component" value="Unassembled WGS sequence"/>
</dbReference>
<dbReference type="Pfam" id="PF14622">
    <property type="entry name" value="Ribonucleas_3_3"/>
    <property type="match status" value="1"/>
</dbReference>
<dbReference type="EMBL" id="CAXLJM020000135">
    <property type="protein sequence ID" value="CAL8140342.1"/>
    <property type="molecule type" value="Genomic_DNA"/>
</dbReference>
<comment type="caution">
    <text evidence="3">The sequence shown here is derived from an EMBL/GenBank/DDBJ whole genome shotgun (WGS) entry which is preliminary data.</text>
</comment>
<evidence type="ECO:0000313" key="4">
    <source>
        <dbReference type="Proteomes" id="UP001642540"/>
    </source>
</evidence>
<keyword evidence="1" id="KW-1133">Transmembrane helix</keyword>
<keyword evidence="1" id="KW-0812">Transmembrane</keyword>
<evidence type="ECO:0000259" key="2">
    <source>
        <dbReference type="PROSITE" id="PS50142"/>
    </source>
</evidence>
<dbReference type="InterPro" id="IPR000999">
    <property type="entry name" value="RNase_III_dom"/>
</dbReference>
<sequence length="332" mass="38510">MSQDVWDNLKLPYNKFLQAIFGAVFLDAGGSKGEGIEECFKVFLKLWEDFDTKINHIKALKSCFQVQKEIKNYWIRMGMNESFIFFAEDRFNVKFTNSDILCEALIHQTFYDVIRNDRAYSGLHKPDYERLKFLGETVLGLLITELTYHEYPDAEASFIYDLANAQIHGDRLMEVVERLQLRQSGLVRTHKNVVLGNYDDILKAVIGAIYVNGGEDSAREFILREFQLIKPEGLNLERSMKRRGLKEEENPIGNMSKDSIKEQMDSNYMEGERFYINQRIERYGMLHEICYSNILPFLWKIGGACKGVTELIKFLLKILFALGIVVAIFISE</sequence>